<proteinExistence type="predicted"/>
<protein>
    <submittedName>
        <fullName evidence="1">Uncharacterized protein</fullName>
    </submittedName>
</protein>
<reference evidence="2" key="1">
    <citation type="submission" date="2019-08" db="EMBL/GenBank/DDBJ databases">
        <title>Limnoglobus roseus gen. nov., sp. nov., a novel freshwater planctomycete with a giant genome from the family Gemmataceae.</title>
        <authorList>
            <person name="Kulichevskaya I.S."/>
            <person name="Naumoff D.G."/>
            <person name="Miroshnikov K."/>
            <person name="Ivanova A."/>
            <person name="Philippov D.A."/>
            <person name="Hakobyan A."/>
            <person name="Rijpstra I.C."/>
            <person name="Sinninghe Damste J.S."/>
            <person name="Liesack W."/>
            <person name="Dedysh S.N."/>
        </authorList>
    </citation>
    <scope>NUCLEOTIDE SEQUENCE [LARGE SCALE GENOMIC DNA]</scope>
    <source>
        <strain evidence="2">PX52</strain>
    </source>
</reference>
<gene>
    <name evidence="1" type="ORF">PX52LOC_06049</name>
</gene>
<dbReference type="KEGG" id="lrs:PX52LOC_06049"/>
<organism evidence="1 2">
    <name type="scientific">Limnoglobus roseus</name>
    <dbReference type="NCBI Taxonomy" id="2598579"/>
    <lineage>
        <taxon>Bacteria</taxon>
        <taxon>Pseudomonadati</taxon>
        <taxon>Planctomycetota</taxon>
        <taxon>Planctomycetia</taxon>
        <taxon>Gemmatales</taxon>
        <taxon>Gemmataceae</taxon>
        <taxon>Limnoglobus</taxon>
    </lineage>
</organism>
<sequence length="123" mass="13365">MPTSSMNGSSPITPERAARLYKLLSILAGGPQGRDPLLKKLKINARGFYRELELLRSRGIGVDPVGTKYHLVGDLDSALAKLPVPDLKLNVREALVLAKGPTAAHRKLQSQLNTLLGTTRHAY</sequence>
<dbReference type="AlphaFoldDB" id="A0A5C1AHT4"/>
<evidence type="ECO:0000313" key="1">
    <source>
        <dbReference type="EMBL" id="QEL18999.1"/>
    </source>
</evidence>
<name>A0A5C1AHT4_9BACT</name>
<dbReference type="Proteomes" id="UP000324974">
    <property type="component" value="Chromosome"/>
</dbReference>
<dbReference type="EMBL" id="CP042425">
    <property type="protein sequence ID" value="QEL18999.1"/>
    <property type="molecule type" value="Genomic_DNA"/>
</dbReference>
<dbReference type="RefSeq" id="WP_149113444.1">
    <property type="nucleotide sequence ID" value="NZ_CP042425.1"/>
</dbReference>
<dbReference type="OrthoDB" id="286663at2"/>
<keyword evidence="2" id="KW-1185">Reference proteome</keyword>
<accession>A0A5C1AHT4</accession>
<evidence type="ECO:0000313" key="2">
    <source>
        <dbReference type="Proteomes" id="UP000324974"/>
    </source>
</evidence>